<evidence type="ECO:0000256" key="2">
    <source>
        <dbReference type="ARBA" id="ARBA00022519"/>
    </source>
</evidence>
<dbReference type="GO" id="GO:0036104">
    <property type="term" value="P:Kdo2-lipid A biosynthetic process"/>
    <property type="evidence" value="ECO:0007669"/>
    <property type="project" value="UniProtKB-UniRule"/>
</dbReference>
<keyword evidence="2 9" id="KW-0997">Cell inner membrane</keyword>
<dbReference type="HAMAP" id="MF_01942">
    <property type="entry name" value="Lipid_A_LpxL_LpxP"/>
    <property type="match status" value="1"/>
</dbReference>
<dbReference type="AlphaFoldDB" id="I8U2J2"/>
<dbReference type="InterPro" id="IPR004960">
    <property type="entry name" value="LipA_acyltrans"/>
</dbReference>
<dbReference type="UniPathway" id="UPA00030"/>
<comment type="function">
    <text evidence="9">Catalyzes the transfer of an acyl chain from an acyl-[acyl-carrier-protein] (ACP) to a Kdo(2)-lipid IV(A) to form a Kdo(2)-(acyl)-lipid IV(A).</text>
</comment>
<keyword evidence="6 9" id="KW-1133">Transmembrane helix</keyword>
<dbReference type="GO" id="GO:0008913">
    <property type="term" value="F:Kdo2-lipid IVA acyltransferase activity"/>
    <property type="evidence" value="ECO:0007669"/>
    <property type="project" value="UniProtKB-EC"/>
</dbReference>
<evidence type="ECO:0000313" key="11">
    <source>
        <dbReference type="Proteomes" id="UP000035062"/>
    </source>
</evidence>
<keyword evidence="4 9" id="KW-0812">Transmembrane</keyword>
<feature type="short sequence motif" description="HXXXXD motif" evidence="9">
    <location>
        <begin position="166"/>
        <end position="171"/>
    </location>
</feature>
<dbReference type="PANTHER" id="PTHR30606">
    <property type="entry name" value="LIPID A BIOSYNTHESIS LAUROYL ACYLTRANSFERASE"/>
    <property type="match status" value="1"/>
</dbReference>
<comment type="similarity">
    <text evidence="9">Belongs to the LpxL/LpxM/LpxP family.</text>
</comment>
<comment type="catalytic activity">
    <reaction evidence="9">
        <text>an alpha-Kdo-(2-&gt;4)-alpha-Kdo-(2-&gt;6)-lipid IVA + a fatty acyl-[ACP] = an alpha-Kdo-(2-&gt;4)-alpha-Kdo-(2-&gt;6)-(acyl)-lipid IVA + holo-[ACP]</text>
        <dbReference type="Rhea" id="RHEA:69396"/>
        <dbReference type="Rhea" id="RHEA-COMP:9685"/>
        <dbReference type="Rhea" id="RHEA-COMP:14125"/>
        <dbReference type="ChEBI" id="CHEBI:64479"/>
        <dbReference type="ChEBI" id="CHEBI:138651"/>
        <dbReference type="ChEBI" id="CHEBI:176429"/>
        <dbReference type="ChEBI" id="CHEBI:176430"/>
        <dbReference type="EC" id="2.3.1.241"/>
    </reaction>
</comment>
<dbReference type="GO" id="GO:0005886">
    <property type="term" value="C:plasma membrane"/>
    <property type="evidence" value="ECO:0007669"/>
    <property type="project" value="UniProtKB-SubCell"/>
</dbReference>
<dbReference type="EC" id="2.3.1.241" evidence="9"/>
<proteinExistence type="inferred from homology"/>
<comment type="pathway">
    <text evidence="9">Bacterial outer membrane biogenesis; lipopolysaccharide biosynthesis.</text>
</comment>
<dbReference type="CDD" id="cd07984">
    <property type="entry name" value="LPLAT_LABLAT-like"/>
    <property type="match status" value="1"/>
</dbReference>
<keyword evidence="7 9" id="KW-0472">Membrane</keyword>
<sequence length="342" mass="39805">MRPEPHPHPPTSFGFSDGGFPLQYRQFDFPEVSIVVNVPRFSWRFLLPQYWLVWLGAGLLYLISWLPYRMLMVFGAAFGRLLFKVLKSRQKIARRNLELCFPEMPEAERELLLQRNAEESGKAMLETVIGWWWPDWRIRKLAHFKGYEHIQQALSEGKGVLLLAAHFLHLEAACRVFGLTHPSVGFYRPNNNPLWDYLQYHGRARSNKYMIGKRDVKGLIQALNQQEVCFYLPDQDYGRNRAEFVPFFAVPDTATTTGTLLFANAANCVVIPIITSRLPDYQGYQIQVLPAFKDFPSGDDKLDVTRVNQWVEQAVLCHPEQYMWLHRRFKTRPDPAATSLYH</sequence>
<dbReference type="PATRIC" id="fig|1195246.3.peg.2706"/>
<comment type="pathway">
    <text evidence="9">Glycolipid biosynthesis; KDO(2)-lipid A biosynthesis; KDO(2)-lipid A from CMP-3-deoxy-D-manno-octulosonate and lipid IV(A): step 3/4.</text>
</comment>
<dbReference type="NCBIfam" id="TIGR02207">
    <property type="entry name" value="lipid_A_htrB"/>
    <property type="match status" value="1"/>
</dbReference>
<dbReference type="UniPathway" id="UPA00360">
    <property type="reaction ID" value="UER00485"/>
</dbReference>
<keyword evidence="3 9" id="KW-0808">Transferase</keyword>
<accession>I8U2J2</accession>
<keyword evidence="8 9" id="KW-0012">Acyltransferase</keyword>
<evidence type="ECO:0000313" key="10">
    <source>
        <dbReference type="EMBL" id="EIW87561.1"/>
    </source>
</evidence>
<evidence type="ECO:0000256" key="6">
    <source>
        <dbReference type="ARBA" id="ARBA00022989"/>
    </source>
</evidence>
<evidence type="ECO:0000256" key="1">
    <source>
        <dbReference type="ARBA" id="ARBA00022475"/>
    </source>
</evidence>
<keyword evidence="1 9" id="KW-1003">Cell membrane</keyword>
<dbReference type="Proteomes" id="UP000035062">
    <property type="component" value="Unassembled WGS sequence"/>
</dbReference>
<evidence type="ECO:0000256" key="4">
    <source>
        <dbReference type="ARBA" id="ARBA00022692"/>
    </source>
</evidence>
<name>I8U2J2_9ALTE</name>
<comment type="subcellular location">
    <subcellularLocation>
        <location evidence="9">Cell inner membrane</location>
        <topology evidence="9">Single-pass membrane protein</topology>
    </subcellularLocation>
</comment>
<organism evidence="10 11">
    <name type="scientific">Alishewanella agri BL06</name>
    <dbReference type="NCBI Taxonomy" id="1195246"/>
    <lineage>
        <taxon>Bacteria</taxon>
        <taxon>Pseudomonadati</taxon>
        <taxon>Pseudomonadota</taxon>
        <taxon>Gammaproteobacteria</taxon>
        <taxon>Alteromonadales</taxon>
        <taxon>Alteromonadaceae</taxon>
        <taxon>Alishewanella</taxon>
    </lineage>
</organism>
<evidence type="ECO:0000256" key="3">
    <source>
        <dbReference type="ARBA" id="ARBA00022679"/>
    </source>
</evidence>
<dbReference type="PANTHER" id="PTHR30606:SF9">
    <property type="entry name" value="LIPID A BIOSYNTHESIS LAUROYLTRANSFERASE"/>
    <property type="match status" value="1"/>
</dbReference>
<protein>
    <recommendedName>
        <fullName evidence="9">Lipid A biosynthesis acyltransferase</fullName>
        <ecNumber evidence="9">2.3.1.241</ecNumber>
    </recommendedName>
    <alternativeName>
        <fullName evidence="9">Kdo(2)-lipid IV(A) acyltransferase</fullName>
    </alternativeName>
</protein>
<keyword evidence="5 9" id="KW-0448">Lipopolysaccharide biosynthesis</keyword>
<dbReference type="Pfam" id="PF03279">
    <property type="entry name" value="Lip_A_acyltrans"/>
    <property type="match status" value="1"/>
</dbReference>
<evidence type="ECO:0000256" key="9">
    <source>
        <dbReference type="HAMAP-Rule" id="MF_01942"/>
    </source>
</evidence>
<dbReference type="GO" id="GO:0009103">
    <property type="term" value="P:lipopolysaccharide biosynthetic process"/>
    <property type="evidence" value="ECO:0007669"/>
    <property type="project" value="UniProtKB-UniRule"/>
</dbReference>
<dbReference type="InterPro" id="IPR011920">
    <property type="entry name" value="Lipid_A_LpxL_LpxP"/>
</dbReference>
<reference evidence="10 11" key="1">
    <citation type="journal article" date="2012" name="J. Bacteriol.">
        <title>Genome Sequence of Pectin-Degrading Alishewanella agri, Isolated from Landfill Soil.</title>
        <authorList>
            <person name="Kim J."/>
            <person name="Jung J."/>
            <person name="Sung J.S."/>
            <person name="Chun J."/>
            <person name="Park W."/>
        </authorList>
    </citation>
    <scope>NUCLEOTIDE SEQUENCE [LARGE SCALE GENOMIC DNA]</scope>
    <source>
        <strain evidence="10 11">BL06</strain>
    </source>
</reference>
<evidence type="ECO:0000256" key="5">
    <source>
        <dbReference type="ARBA" id="ARBA00022985"/>
    </source>
</evidence>
<dbReference type="GO" id="GO:0009245">
    <property type="term" value="P:lipid A biosynthetic process"/>
    <property type="evidence" value="ECO:0007669"/>
    <property type="project" value="InterPro"/>
</dbReference>
<feature type="transmembrane region" description="Helical" evidence="9">
    <location>
        <begin position="45"/>
        <end position="63"/>
    </location>
</feature>
<dbReference type="eggNOG" id="COG1560">
    <property type="taxonomic scope" value="Bacteria"/>
</dbReference>
<dbReference type="PIRSF" id="PIRSF026649">
    <property type="entry name" value="MsbB"/>
    <property type="match status" value="1"/>
</dbReference>
<evidence type="ECO:0000256" key="7">
    <source>
        <dbReference type="ARBA" id="ARBA00023136"/>
    </source>
</evidence>
<dbReference type="STRING" id="1195246.AGRI_13610"/>
<evidence type="ECO:0000256" key="8">
    <source>
        <dbReference type="ARBA" id="ARBA00023315"/>
    </source>
</evidence>
<comment type="caution">
    <text evidence="10">The sequence shown here is derived from an EMBL/GenBank/DDBJ whole genome shotgun (WGS) entry which is preliminary data.</text>
</comment>
<gene>
    <name evidence="9" type="primary">lpxL</name>
    <name evidence="10" type="ORF">AGRI_13610</name>
</gene>
<keyword evidence="11" id="KW-1185">Reference proteome</keyword>
<dbReference type="EMBL" id="AKKU01000026">
    <property type="protein sequence ID" value="EIW87561.1"/>
    <property type="molecule type" value="Genomic_DNA"/>
</dbReference>